<sequence>MTLEEFRTSLRAMTPAEYTDAYGHSEVADSCEPGDTLAVYHGGTWIIRRPDGSHYLMLEASEYDTRDGKTLGDLERILWEWQRADNDDEREQRQERLDTLARAMMATRPDLQEMSLDEWLHQHHDKLSDNEKRAATWIIELHSERYDAD</sequence>
<evidence type="ECO:0000313" key="2">
    <source>
        <dbReference type="Proteomes" id="UP000449846"/>
    </source>
</evidence>
<comment type="caution">
    <text evidence="1">The sequence shown here is derived from an EMBL/GenBank/DDBJ whole genome shotgun (WGS) entry which is preliminary data.</text>
</comment>
<dbReference type="RefSeq" id="WP_155042107.1">
    <property type="nucleotide sequence ID" value="NZ_WMIG01000026.1"/>
</dbReference>
<reference evidence="1 2" key="1">
    <citation type="submission" date="2019-11" db="EMBL/GenBank/DDBJ databases">
        <authorList>
            <person name="Dong K."/>
        </authorList>
    </citation>
    <scope>NUCLEOTIDE SEQUENCE [LARGE SCALE GENOMIC DNA]</scope>
    <source>
        <strain evidence="1 2">NBRC 112902</strain>
    </source>
</reference>
<name>A0A844HQN4_9RHOB</name>
<evidence type="ECO:0000313" key="1">
    <source>
        <dbReference type="EMBL" id="MTH62156.1"/>
    </source>
</evidence>
<protein>
    <submittedName>
        <fullName evidence="1">Uncharacterized protein</fullName>
    </submittedName>
</protein>
<gene>
    <name evidence="1" type="ORF">GL300_23440</name>
</gene>
<dbReference type="Proteomes" id="UP000449846">
    <property type="component" value="Unassembled WGS sequence"/>
</dbReference>
<organism evidence="1 2">
    <name type="scientific">Paracoccus litorisediminis</name>
    <dbReference type="NCBI Taxonomy" id="2006130"/>
    <lineage>
        <taxon>Bacteria</taxon>
        <taxon>Pseudomonadati</taxon>
        <taxon>Pseudomonadota</taxon>
        <taxon>Alphaproteobacteria</taxon>
        <taxon>Rhodobacterales</taxon>
        <taxon>Paracoccaceae</taxon>
        <taxon>Paracoccus</taxon>
    </lineage>
</organism>
<keyword evidence="2" id="KW-1185">Reference proteome</keyword>
<dbReference type="AlphaFoldDB" id="A0A844HQN4"/>
<accession>A0A844HQN4</accession>
<dbReference type="EMBL" id="WMIG01000026">
    <property type="protein sequence ID" value="MTH62156.1"/>
    <property type="molecule type" value="Genomic_DNA"/>
</dbReference>
<proteinExistence type="predicted"/>